<dbReference type="Gene3D" id="2.10.90.10">
    <property type="entry name" value="Cystine-knot cytokines"/>
    <property type="match status" value="1"/>
</dbReference>
<reference evidence="7" key="3">
    <citation type="submission" date="2015-06" db="UniProtKB">
        <authorList>
            <consortium name="EnsemblMetazoa"/>
        </authorList>
    </citation>
    <scope>IDENTIFICATION</scope>
</reference>
<accession>R7TLH9</accession>
<keyword evidence="2" id="KW-0964">Secreted</keyword>
<keyword evidence="3" id="KW-0732">Signal</keyword>
<dbReference type="GO" id="GO:0009887">
    <property type="term" value="P:animal organ morphogenesis"/>
    <property type="evidence" value="ECO:0007669"/>
    <property type="project" value="TreeGrafter"/>
</dbReference>
<dbReference type="Proteomes" id="UP000014760">
    <property type="component" value="Unassembled WGS sequence"/>
</dbReference>
<dbReference type="Pfam" id="PF03045">
    <property type="entry name" value="DAN"/>
    <property type="match status" value="1"/>
</dbReference>
<dbReference type="InterPro" id="IPR006207">
    <property type="entry name" value="Cys_knot_C"/>
</dbReference>
<evidence type="ECO:0000313" key="8">
    <source>
        <dbReference type="Proteomes" id="UP000014760"/>
    </source>
</evidence>
<name>R7TLH9_CAPTE</name>
<feature type="non-terminal residue" evidence="6">
    <location>
        <position position="112"/>
    </location>
</feature>
<dbReference type="GO" id="GO:0036122">
    <property type="term" value="F:BMP binding"/>
    <property type="evidence" value="ECO:0007669"/>
    <property type="project" value="TreeGrafter"/>
</dbReference>
<feature type="non-terminal residue" evidence="6">
    <location>
        <position position="1"/>
    </location>
</feature>
<evidence type="ECO:0000256" key="1">
    <source>
        <dbReference type="ARBA" id="ARBA00004613"/>
    </source>
</evidence>
<evidence type="ECO:0000259" key="5">
    <source>
        <dbReference type="SMART" id="SM00041"/>
    </source>
</evidence>
<dbReference type="HOGENOM" id="CLU_101024_1_0_1"/>
<evidence type="ECO:0000313" key="7">
    <source>
        <dbReference type="EnsemblMetazoa" id="CapteP57284"/>
    </source>
</evidence>
<dbReference type="STRING" id="283909.R7TLH9"/>
<dbReference type="OrthoDB" id="10061784at2759"/>
<keyword evidence="4" id="KW-1015">Disulfide bond</keyword>
<gene>
    <name evidence="6" type="ORF">CAPTEDRAFT_57284</name>
</gene>
<evidence type="ECO:0000256" key="4">
    <source>
        <dbReference type="ARBA" id="ARBA00023157"/>
    </source>
</evidence>
<dbReference type="PANTHER" id="PTHR15283:SF4">
    <property type="entry name" value="BURSICON"/>
    <property type="match status" value="1"/>
</dbReference>
<proteinExistence type="predicted"/>
<dbReference type="OMA" id="PPDKDQY"/>
<reference evidence="8" key="1">
    <citation type="submission" date="2012-12" db="EMBL/GenBank/DDBJ databases">
        <authorList>
            <person name="Hellsten U."/>
            <person name="Grimwood J."/>
            <person name="Chapman J.A."/>
            <person name="Shapiro H."/>
            <person name="Aerts A."/>
            <person name="Otillar R.P."/>
            <person name="Terry A.Y."/>
            <person name="Boore J.L."/>
            <person name="Simakov O."/>
            <person name="Marletaz F."/>
            <person name="Cho S.-J."/>
            <person name="Edsinger-Gonzales E."/>
            <person name="Havlak P."/>
            <person name="Kuo D.-H."/>
            <person name="Larsson T."/>
            <person name="Lv J."/>
            <person name="Arendt D."/>
            <person name="Savage R."/>
            <person name="Osoegawa K."/>
            <person name="de Jong P."/>
            <person name="Lindberg D.R."/>
            <person name="Seaver E.C."/>
            <person name="Weisblat D.A."/>
            <person name="Putnam N.H."/>
            <person name="Grigoriev I.V."/>
            <person name="Rokhsar D.S."/>
        </authorList>
    </citation>
    <scope>NUCLEOTIDE SEQUENCE</scope>
    <source>
        <strain evidence="8">I ESC-2004</strain>
    </source>
</reference>
<evidence type="ECO:0000256" key="3">
    <source>
        <dbReference type="ARBA" id="ARBA00022729"/>
    </source>
</evidence>
<dbReference type="SMART" id="SM00041">
    <property type="entry name" value="CT"/>
    <property type="match status" value="1"/>
</dbReference>
<organism evidence="6">
    <name type="scientific">Capitella teleta</name>
    <name type="common">Polychaete worm</name>
    <dbReference type="NCBI Taxonomy" id="283909"/>
    <lineage>
        <taxon>Eukaryota</taxon>
        <taxon>Metazoa</taxon>
        <taxon>Spiralia</taxon>
        <taxon>Lophotrochozoa</taxon>
        <taxon>Annelida</taxon>
        <taxon>Polychaeta</taxon>
        <taxon>Sedentaria</taxon>
        <taxon>Scolecida</taxon>
        <taxon>Capitellidae</taxon>
        <taxon>Capitella</taxon>
    </lineage>
</organism>
<evidence type="ECO:0000256" key="2">
    <source>
        <dbReference type="ARBA" id="ARBA00022525"/>
    </source>
</evidence>
<feature type="domain" description="CTCK" evidence="5">
    <location>
        <begin position="25"/>
        <end position="112"/>
    </location>
</feature>
<reference evidence="6 8" key="2">
    <citation type="journal article" date="2013" name="Nature">
        <title>Insights into bilaterian evolution from three spiralian genomes.</title>
        <authorList>
            <person name="Simakov O."/>
            <person name="Marletaz F."/>
            <person name="Cho S.J."/>
            <person name="Edsinger-Gonzales E."/>
            <person name="Havlak P."/>
            <person name="Hellsten U."/>
            <person name="Kuo D.H."/>
            <person name="Larsson T."/>
            <person name="Lv J."/>
            <person name="Arendt D."/>
            <person name="Savage R."/>
            <person name="Osoegawa K."/>
            <person name="de Jong P."/>
            <person name="Grimwood J."/>
            <person name="Chapman J.A."/>
            <person name="Shapiro H."/>
            <person name="Aerts A."/>
            <person name="Otillar R.P."/>
            <person name="Terry A.Y."/>
            <person name="Boore J.L."/>
            <person name="Grigoriev I.V."/>
            <person name="Lindberg D.R."/>
            <person name="Seaver E.C."/>
            <person name="Weisblat D.A."/>
            <person name="Putnam N.H."/>
            <person name="Rokhsar D.S."/>
        </authorList>
    </citation>
    <scope>NUCLEOTIDE SEQUENCE</scope>
    <source>
        <strain evidence="6 8">I ESC-2004</strain>
    </source>
</reference>
<dbReference type="GO" id="GO:0005615">
    <property type="term" value="C:extracellular space"/>
    <property type="evidence" value="ECO:0007669"/>
    <property type="project" value="TreeGrafter"/>
</dbReference>
<comment type="subcellular location">
    <subcellularLocation>
        <location evidence="1">Secreted</location>
    </subcellularLocation>
</comment>
<dbReference type="PANTHER" id="PTHR15283">
    <property type="entry name" value="GREMLIN 1"/>
    <property type="match status" value="1"/>
</dbReference>
<evidence type="ECO:0000313" key="6">
    <source>
        <dbReference type="EMBL" id="ELT94529.1"/>
    </source>
</evidence>
<dbReference type="InterPro" id="IPR029034">
    <property type="entry name" value="Cystine-knot_cytokine"/>
</dbReference>
<dbReference type="InterPro" id="IPR004133">
    <property type="entry name" value="DAN_dom"/>
</dbReference>
<dbReference type="AlphaFoldDB" id="R7TLH9"/>
<protein>
    <recommendedName>
        <fullName evidence="5">CTCK domain-containing protein</fullName>
    </recommendedName>
</protein>
<sequence>EVIEGSQQAFSLTKADYLKEEMCKTRAFKQTIDVPGCESVVLTNHFCYGQCNSFFIPRWVGKGDGQIDAFSSVAHCRPHRGRWVTIRLRCPGQRPRRPRKKVYVVKSCKCMA</sequence>
<dbReference type="EMBL" id="AMQN01012235">
    <property type="status" value="NOT_ANNOTATED_CDS"/>
    <property type="molecule type" value="Genomic_DNA"/>
</dbReference>
<keyword evidence="8" id="KW-1185">Reference proteome</keyword>
<dbReference type="EnsemblMetazoa" id="CapteT57284">
    <property type="protein sequence ID" value="CapteP57284"/>
    <property type="gene ID" value="CapteG57284"/>
</dbReference>
<dbReference type="GO" id="GO:0038098">
    <property type="term" value="P:sequestering of BMP from receptor via BMP binding"/>
    <property type="evidence" value="ECO:0007669"/>
    <property type="project" value="TreeGrafter"/>
</dbReference>
<dbReference type="EMBL" id="KB309387">
    <property type="protein sequence ID" value="ELT94529.1"/>
    <property type="molecule type" value="Genomic_DNA"/>
</dbReference>
<dbReference type="GO" id="GO:0048018">
    <property type="term" value="F:receptor ligand activity"/>
    <property type="evidence" value="ECO:0007669"/>
    <property type="project" value="TreeGrafter"/>
</dbReference>